<evidence type="ECO:0000259" key="3">
    <source>
        <dbReference type="Pfam" id="PF07727"/>
    </source>
</evidence>
<dbReference type="PANTHER" id="PTHR42648:SF28">
    <property type="entry name" value="TRANSPOSON-ENCODED PROTEIN WITH RIBONUCLEASE H-LIKE AND RETROVIRUS ZINC FINGER-LIKE DOMAINS"/>
    <property type="match status" value="1"/>
</dbReference>
<dbReference type="Proteomes" id="UP000257109">
    <property type="component" value="Unassembled WGS sequence"/>
</dbReference>
<keyword evidence="1" id="KW-0479">Metal-binding</keyword>
<evidence type="ECO:0000313" key="4">
    <source>
        <dbReference type="EMBL" id="RDX89199.1"/>
    </source>
</evidence>
<dbReference type="Pfam" id="PF07727">
    <property type="entry name" value="RVT_2"/>
    <property type="match status" value="1"/>
</dbReference>
<sequence>MFIDDYSRYDYLYLIYEKFQPLYVFKSFKAGVKLQLRKKIKVVKSDCGSEYYDRYDGSRERRLGHFAFFLKGKDLKIVVYILNSVSTKAINKTLYEFWTGKKPCIKTLTYLGYAEHSRGYKFYDPTSKFFLKQEMQDFLRKLNYDEVLPQTPIEQPQQPKERRHAILDDYIVFLQEHEDDIGLTEDDQINICQAMQSSNSQKWIDTMKDEMKSMQDNDIWDLVELPKGVKPIGCKWIFKSKKNSKGNIERYKARLVDKDFTQKEGINYKEIFSPISSKDSFRIIMTLLTHFD</sequence>
<dbReference type="OrthoDB" id="546098at2759"/>
<dbReference type="GO" id="GO:0016787">
    <property type="term" value="F:hydrolase activity"/>
    <property type="evidence" value="ECO:0007669"/>
    <property type="project" value="UniProtKB-KW"/>
</dbReference>
<dbReference type="PANTHER" id="PTHR42648">
    <property type="entry name" value="TRANSPOSASE, PUTATIVE-RELATED"/>
    <property type="match status" value="1"/>
</dbReference>
<feature type="non-terminal residue" evidence="4">
    <location>
        <position position="1"/>
    </location>
</feature>
<dbReference type="SUPFAM" id="SSF53098">
    <property type="entry name" value="Ribonuclease H-like"/>
    <property type="match status" value="1"/>
</dbReference>
<proteinExistence type="predicted"/>
<name>A0A371GF39_MUCPR</name>
<accession>A0A371GF39</accession>
<comment type="caution">
    <text evidence="4">The sequence shown here is derived from an EMBL/GenBank/DDBJ whole genome shotgun (WGS) entry which is preliminary data.</text>
</comment>
<dbReference type="InterPro" id="IPR013103">
    <property type="entry name" value="RVT_2"/>
</dbReference>
<dbReference type="AlphaFoldDB" id="A0A371GF39"/>
<evidence type="ECO:0000256" key="1">
    <source>
        <dbReference type="ARBA" id="ARBA00022723"/>
    </source>
</evidence>
<evidence type="ECO:0000313" key="5">
    <source>
        <dbReference type="Proteomes" id="UP000257109"/>
    </source>
</evidence>
<evidence type="ECO:0000256" key="2">
    <source>
        <dbReference type="ARBA" id="ARBA00022801"/>
    </source>
</evidence>
<dbReference type="InterPro" id="IPR012337">
    <property type="entry name" value="RNaseH-like_sf"/>
</dbReference>
<gene>
    <name evidence="4" type="ORF">CR513_29107</name>
</gene>
<dbReference type="EMBL" id="QJKJ01005745">
    <property type="protein sequence ID" value="RDX89199.1"/>
    <property type="molecule type" value="Genomic_DNA"/>
</dbReference>
<dbReference type="STRING" id="157652.A0A371GF39"/>
<reference evidence="4" key="1">
    <citation type="submission" date="2018-05" db="EMBL/GenBank/DDBJ databases">
        <title>Draft genome of Mucuna pruriens seed.</title>
        <authorList>
            <person name="Nnadi N.E."/>
            <person name="Vos R."/>
            <person name="Hasami M.H."/>
            <person name="Devisetty U.K."/>
            <person name="Aguiy J.C."/>
        </authorList>
    </citation>
    <scope>NUCLEOTIDE SEQUENCE [LARGE SCALE GENOMIC DNA]</scope>
    <source>
        <strain evidence="4">JCA_2017</strain>
    </source>
</reference>
<keyword evidence="5" id="KW-1185">Reference proteome</keyword>
<feature type="domain" description="Reverse transcriptase Ty1/copia-type" evidence="3">
    <location>
        <begin position="217"/>
        <end position="287"/>
    </location>
</feature>
<protein>
    <recommendedName>
        <fullName evidence="3">Reverse transcriptase Ty1/copia-type domain-containing protein</fullName>
    </recommendedName>
</protein>
<keyword evidence="2" id="KW-0378">Hydrolase</keyword>
<dbReference type="GO" id="GO:0046872">
    <property type="term" value="F:metal ion binding"/>
    <property type="evidence" value="ECO:0007669"/>
    <property type="project" value="UniProtKB-KW"/>
</dbReference>
<dbReference type="InterPro" id="IPR039537">
    <property type="entry name" value="Retrotran_Ty1/copia-like"/>
</dbReference>
<organism evidence="4 5">
    <name type="scientific">Mucuna pruriens</name>
    <name type="common">Velvet bean</name>
    <name type="synonym">Dolichos pruriens</name>
    <dbReference type="NCBI Taxonomy" id="157652"/>
    <lineage>
        <taxon>Eukaryota</taxon>
        <taxon>Viridiplantae</taxon>
        <taxon>Streptophyta</taxon>
        <taxon>Embryophyta</taxon>
        <taxon>Tracheophyta</taxon>
        <taxon>Spermatophyta</taxon>
        <taxon>Magnoliopsida</taxon>
        <taxon>eudicotyledons</taxon>
        <taxon>Gunneridae</taxon>
        <taxon>Pentapetalae</taxon>
        <taxon>rosids</taxon>
        <taxon>fabids</taxon>
        <taxon>Fabales</taxon>
        <taxon>Fabaceae</taxon>
        <taxon>Papilionoideae</taxon>
        <taxon>50 kb inversion clade</taxon>
        <taxon>NPAAA clade</taxon>
        <taxon>indigoferoid/millettioid clade</taxon>
        <taxon>Phaseoleae</taxon>
        <taxon>Mucuna</taxon>
    </lineage>
</organism>